<reference evidence="3" key="1">
    <citation type="journal article" date="2019" name="Science">
        <title>Mutation of a bHLH transcription factor allowed almond domestication.</title>
        <authorList>
            <person name="Sanchez-Perez R."/>
            <person name="Pavan S."/>
            <person name="Mazzeo R."/>
            <person name="Moldovan C."/>
            <person name="Aiese Cigliano R."/>
            <person name="Del Cueto J."/>
            <person name="Ricciardi F."/>
            <person name="Lotti C."/>
            <person name="Ricciardi L."/>
            <person name="Dicenta F."/>
            <person name="Lopez-Marques R.L."/>
            <person name="Lindberg Moller B."/>
        </authorList>
    </citation>
    <scope>NUCLEOTIDE SEQUENCE</scope>
</reference>
<dbReference type="CDD" id="cd05162">
    <property type="entry name" value="PWWP"/>
    <property type="match status" value="1"/>
</dbReference>
<feature type="region of interest" description="Disordered" evidence="1">
    <location>
        <begin position="79"/>
        <end position="131"/>
    </location>
</feature>
<feature type="domain" description="PWWP" evidence="2">
    <location>
        <begin position="239"/>
        <end position="292"/>
    </location>
</feature>
<name>A0A4Y1RS16_PRUDU</name>
<feature type="region of interest" description="Disordered" evidence="1">
    <location>
        <begin position="630"/>
        <end position="652"/>
    </location>
</feature>
<dbReference type="InterPro" id="IPR000313">
    <property type="entry name" value="PWWP_dom"/>
</dbReference>
<organism evidence="3">
    <name type="scientific">Prunus dulcis</name>
    <name type="common">Almond</name>
    <name type="synonym">Amygdalus dulcis</name>
    <dbReference type="NCBI Taxonomy" id="3755"/>
    <lineage>
        <taxon>Eukaryota</taxon>
        <taxon>Viridiplantae</taxon>
        <taxon>Streptophyta</taxon>
        <taxon>Embryophyta</taxon>
        <taxon>Tracheophyta</taxon>
        <taxon>Spermatophyta</taxon>
        <taxon>Magnoliopsida</taxon>
        <taxon>eudicotyledons</taxon>
        <taxon>Gunneridae</taxon>
        <taxon>Pentapetalae</taxon>
        <taxon>rosids</taxon>
        <taxon>fabids</taxon>
        <taxon>Rosales</taxon>
        <taxon>Rosaceae</taxon>
        <taxon>Amygdaloideae</taxon>
        <taxon>Amygdaleae</taxon>
        <taxon>Prunus</taxon>
    </lineage>
</organism>
<feature type="region of interest" description="Disordered" evidence="1">
    <location>
        <begin position="426"/>
        <end position="474"/>
    </location>
</feature>
<feature type="compositionally biased region" description="Basic and acidic residues" evidence="1">
    <location>
        <begin position="111"/>
        <end position="131"/>
    </location>
</feature>
<dbReference type="AlphaFoldDB" id="A0A4Y1RS16"/>
<dbReference type="SUPFAM" id="SSF63748">
    <property type="entry name" value="Tudor/PWWP/MBT"/>
    <property type="match status" value="1"/>
</dbReference>
<dbReference type="Pfam" id="PF00855">
    <property type="entry name" value="PWWP"/>
    <property type="match status" value="1"/>
</dbReference>
<accession>A0A4Y1RS16</accession>
<feature type="compositionally biased region" description="Basic and acidic residues" evidence="1">
    <location>
        <begin position="864"/>
        <end position="876"/>
    </location>
</feature>
<protein>
    <submittedName>
        <fullName evidence="3">Tudor/PWWP/MBT superfamily protein</fullName>
    </submittedName>
</protein>
<dbReference type="EMBL" id="AP019302">
    <property type="protein sequence ID" value="BBH06543.1"/>
    <property type="molecule type" value="Genomic_DNA"/>
</dbReference>
<evidence type="ECO:0000313" key="3">
    <source>
        <dbReference type="EMBL" id="BBH06543.1"/>
    </source>
</evidence>
<proteinExistence type="predicted"/>
<evidence type="ECO:0000256" key="1">
    <source>
        <dbReference type="SAM" id="MobiDB-lite"/>
    </source>
</evidence>
<feature type="region of interest" description="Disordered" evidence="1">
    <location>
        <begin position="849"/>
        <end position="876"/>
    </location>
</feature>
<dbReference type="InterPro" id="IPR052657">
    <property type="entry name" value="PDP_family_Arabidopsis"/>
</dbReference>
<feature type="non-terminal residue" evidence="3">
    <location>
        <position position="1"/>
    </location>
</feature>
<dbReference type="PANTHER" id="PTHR10688:SF5">
    <property type="entry name" value="PWWP DOMAIN-CONTAINING PROTEIN 1-RELATED"/>
    <property type="match status" value="1"/>
</dbReference>
<feature type="region of interest" description="Disordered" evidence="1">
    <location>
        <begin position="810"/>
        <end position="835"/>
    </location>
</feature>
<dbReference type="PANTHER" id="PTHR10688">
    <property type="entry name" value="PWWP DOMAIN-CONTAINING PROTEIN"/>
    <property type="match status" value="1"/>
</dbReference>
<feature type="compositionally biased region" description="Basic and acidic residues" evidence="1">
    <location>
        <begin position="431"/>
        <end position="450"/>
    </location>
</feature>
<dbReference type="Gene3D" id="2.30.30.140">
    <property type="match status" value="1"/>
</dbReference>
<sequence length="1065" mass="117352">VYLHPSKSHTFWHFPGNSRTFISPSRDDRKVCLFIGTPQLCFFRASEDFDYSGSKISVMNNDFELDGKSGATVEVEEARARVSEGGAGSSKDEARVSTMEFDSGAPESEAGDSRVSRGGRSEEDRARVRVSPESDVWNVDKVMESKGSGIQLEKASVFVFHDDQEDVFDIGRVEIDEDYEKFDNENDEDDRADVEKDKSYEHRSLLSEFDEFVANEKSGVALGTSRALSYGSKWVRRTRREGHVLVAFFGDSSYGWFDPAELIPFDPHFAEKSLQTNHRTFVKAVEEAVDEANRRCGEPYNFRATSVQGYFVVDVPDYEPGAVYSENQIKKVRDSFKPSEILSFLKKLAVLPHGDDQKSLNFNKNKATAFAFRKAVFEEHDETYAQAFGVHQGRSSRKLVAPVDPPRAPLSGPLVIAEVLGGQKNATKPMKVKDHSKKDKYVFKRRDEPSNLKSHLTSQGQASSSAPSAGLEGSIPLVDGDYTVQKRAPAVSTKTRVPAKHEQTDFISRSSTVSNTDVYGKEAVIIDQATANSSLTTQDVTNDAKPSLDKERGALQEVKDGGTSTECLDLFGEGTKQRTKDGTSQPLKQEGEGLVEIKCEESPKLSGSHENFQQPSSSLKKVEGGYELNQVRDGRGVGDPSSVEAKGSGGMKAIGGVKKAKVLKRRAEDLRTEDSMMGDNRKKKKKKQLGSEASFRNPQKPLISGKVHSSGSKVAGNSKDVGLAPREDIQVEHHKKDVVASNNSSETVGKFSIVGLGDVELELPQLVSDLQALALDPFHGFETNSPAIVRQFFLHFRSLVYQKSLVLSPPSETEPVEVRSSKSPSGVKASDISPTEQVRDLPFSKAAKPMFRSDDPTIAGRKRAPSDRQGDIAAKRSKKISDLKTLAAEKKASQRALESKRVEAKESAVPLLRRSIKPGFAKKTEPASKAVEPTMLVMKFPPKISLPSPAELKAKFARFGPMDQSGLRVFWKSATCRVVFLHKSDAQAALKFATANSSLFGNFSVRCQIREVGGPEVPDSGKGDNPSEIRGLRIHQWGSHRQWHLHSDSSSRLFFHRVQSSSSRF</sequence>
<feature type="compositionally biased region" description="Low complexity" evidence="1">
    <location>
        <begin position="458"/>
        <end position="470"/>
    </location>
</feature>
<feature type="region of interest" description="Disordered" evidence="1">
    <location>
        <begin position="667"/>
        <end position="719"/>
    </location>
</feature>
<evidence type="ECO:0000259" key="2">
    <source>
        <dbReference type="Pfam" id="PF00855"/>
    </source>
</evidence>
<gene>
    <name evidence="3" type="ORF">Prudu_018225</name>
</gene>